<name>A0ABQ3V4J7_9CHLR</name>
<keyword evidence="2" id="KW-1185">Reference proteome</keyword>
<accession>A0ABQ3V4J7</accession>
<protein>
    <submittedName>
        <fullName evidence="1">Uncharacterized protein</fullName>
    </submittedName>
</protein>
<organism evidence="1 2">
    <name type="scientific">Ktedonobacter robiniae</name>
    <dbReference type="NCBI Taxonomy" id="2778365"/>
    <lineage>
        <taxon>Bacteria</taxon>
        <taxon>Bacillati</taxon>
        <taxon>Chloroflexota</taxon>
        <taxon>Ktedonobacteria</taxon>
        <taxon>Ktedonobacterales</taxon>
        <taxon>Ktedonobacteraceae</taxon>
        <taxon>Ktedonobacter</taxon>
    </lineage>
</organism>
<evidence type="ECO:0000313" key="1">
    <source>
        <dbReference type="EMBL" id="GHO60101.1"/>
    </source>
</evidence>
<proteinExistence type="predicted"/>
<reference evidence="1 2" key="1">
    <citation type="journal article" date="2021" name="Int. J. Syst. Evol. Microbiol.">
        <title>Reticulibacter mediterranei gen. nov., sp. nov., within the new family Reticulibacteraceae fam. nov., and Ktedonospora formicarum gen. nov., sp. nov., Ktedonobacter robiniae sp. nov., Dictyobacter formicarum sp. nov. and Dictyobacter arantiisoli sp. nov., belonging to the class Ktedonobacteria.</title>
        <authorList>
            <person name="Yabe S."/>
            <person name="Zheng Y."/>
            <person name="Wang C.M."/>
            <person name="Sakai Y."/>
            <person name="Abe K."/>
            <person name="Yokota A."/>
            <person name="Donadio S."/>
            <person name="Cavaletti L."/>
            <person name="Monciardini P."/>
        </authorList>
    </citation>
    <scope>NUCLEOTIDE SEQUENCE [LARGE SCALE GENOMIC DNA]</scope>
    <source>
        <strain evidence="1 2">SOSP1-30</strain>
    </source>
</reference>
<gene>
    <name evidence="1" type="ORF">KSB_85760</name>
</gene>
<dbReference type="RefSeq" id="WP_201376274.1">
    <property type="nucleotide sequence ID" value="NZ_BNJG01000004.1"/>
</dbReference>
<sequence>MIRKYCKAYHLKDLRQYTDWAEKKEENEPDLTDEDVVYLWDDFTVVRSPVIPNKGLIFDNVTPEWQDFCHGTLKFEIPEDLRYAYEQNSEEQVVEASEATV</sequence>
<dbReference type="EMBL" id="BNJG01000004">
    <property type="protein sequence ID" value="GHO60101.1"/>
    <property type="molecule type" value="Genomic_DNA"/>
</dbReference>
<dbReference type="Proteomes" id="UP000654345">
    <property type="component" value="Unassembled WGS sequence"/>
</dbReference>
<comment type="caution">
    <text evidence="1">The sequence shown here is derived from an EMBL/GenBank/DDBJ whole genome shotgun (WGS) entry which is preliminary data.</text>
</comment>
<evidence type="ECO:0000313" key="2">
    <source>
        <dbReference type="Proteomes" id="UP000654345"/>
    </source>
</evidence>